<keyword evidence="5" id="KW-1185">Reference proteome</keyword>
<reference evidence="6" key="2">
    <citation type="submission" date="2025-08" db="UniProtKB">
        <authorList>
            <consortium name="RefSeq"/>
        </authorList>
    </citation>
    <scope>IDENTIFICATION</scope>
    <source>
        <strain evidence="6">MV-25-SWS-2005</strain>
        <tissue evidence="6">Whole body</tissue>
    </source>
</reference>
<feature type="compositionally biased region" description="Low complexity" evidence="3">
    <location>
        <begin position="340"/>
        <end position="351"/>
    </location>
</feature>
<feature type="region of interest" description="Disordered" evidence="3">
    <location>
        <begin position="479"/>
        <end position="505"/>
    </location>
</feature>
<dbReference type="Pfam" id="PF00076">
    <property type="entry name" value="RRM_1"/>
    <property type="match status" value="1"/>
</dbReference>
<dbReference type="AlphaFoldDB" id="A0A6I8VG14"/>
<dbReference type="SUPFAM" id="SSF54928">
    <property type="entry name" value="RNA-binding domain, RBD"/>
    <property type="match status" value="1"/>
</dbReference>
<protein>
    <submittedName>
        <fullName evidence="6">Protein painting of fourth isoform X2</fullName>
    </submittedName>
</protein>
<accession>A0A6I8VG14</accession>
<dbReference type="InterPro" id="IPR000504">
    <property type="entry name" value="RRM_dom"/>
</dbReference>
<sequence length="519" mass="57580">MDLKRCPPAIGIVSDSKRPKKNSQDKGIEIPGDGNPQNLPPCSPDNCSVSLPESHVSPKTAVGAQPGSWQAETINSDCDTASLSEFDRNSLWKKDIHGNKLSRREMARVRRMESLKCLELERELGSKSCEDTASVVLFIRFPDPEISTAMVAGLSPAIRDVGVPSQLEPRYCMVHLKIAADVESTISEINQVRFGNGFLVAERKEYSAEEEAKLIDPCSLYVSNIPFHMTTSAIKGFFVRSMRVDVGVLRTEKRARYAFVRYATTELAREAFRELSRSPCLSNRTLTVRFRRIKKRPGQFKLQPNPSNLTINTLATDDDDAADADCKVISPPPVESITISDSDGNCSDSNGATKEKAKRKSKMTEHEMEIQKLKLQMAEYGAIIKSLQARQDISDLSPKLEPSSYPEMCRHARVPTPVHLIQDIKAECAYLGLPEVTAEHEPAFRPTTLPIDKPGQNDDPKKTKKSFFLGRMLSGLARLAKSPKPADEKTTASKATQASPEKDARLEELYAQLETDLDT</sequence>
<dbReference type="Gene3D" id="3.30.70.330">
    <property type="match status" value="1"/>
</dbReference>
<dbReference type="ExpressionAtlas" id="A0A6I8VG14">
    <property type="expression patterns" value="baseline"/>
</dbReference>
<dbReference type="InterPro" id="IPR035979">
    <property type="entry name" value="RBD_domain_sf"/>
</dbReference>
<proteinExistence type="predicted"/>
<dbReference type="GO" id="GO:0003723">
    <property type="term" value="F:RNA binding"/>
    <property type="evidence" value="ECO:0007669"/>
    <property type="project" value="UniProtKB-UniRule"/>
</dbReference>
<reference evidence="5" key="1">
    <citation type="submission" date="2024-06" db="UniProtKB">
        <authorList>
            <consortium name="RefSeq"/>
        </authorList>
    </citation>
    <scope>NUCLEOTIDE SEQUENCE [LARGE SCALE GENOMIC DNA]</scope>
    <source>
        <strain evidence="5">MV2-25</strain>
    </source>
</reference>
<keyword evidence="1 2" id="KW-0694">RNA-binding</keyword>
<evidence type="ECO:0000256" key="2">
    <source>
        <dbReference type="PROSITE-ProRule" id="PRU00176"/>
    </source>
</evidence>
<evidence type="ECO:0000256" key="3">
    <source>
        <dbReference type="SAM" id="MobiDB-lite"/>
    </source>
</evidence>
<evidence type="ECO:0000259" key="4">
    <source>
        <dbReference type="PROSITE" id="PS50102"/>
    </source>
</evidence>
<dbReference type="RefSeq" id="XP_015040543.2">
    <property type="nucleotide sequence ID" value="XM_015185057.2"/>
</dbReference>
<feature type="domain" description="RRM" evidence="4">
    <location>
        <begin position="218"/>
        <end position="293"/>
    </location>
</feature>
<dbReference type="Proteomes" id="UP000001819">
    <property type="component" value="Chromosome 3"/>
</dbReference>
<dbReference type="PROSITE" id="PS50102">
    <property type="entry name" value="RRM"/>
    <property type="match status" value="1"/>
</dbReference>
<evidence type="ECO:0000313" key="6">
    <source>
        <dbReference type="RefSeq" id="XP_015040543.2"/>
    </source>
</evidence>
<dbReference type="InterPro" id="IPR012677">
    <property type="entry name" value="Nucleotide-bd_a/b_plait_sf"/>
</dbReference>
<gene>
    <name evidence="6" type="primary">Pof</name>
</gene>
<name>A0A6I8VG14_DROPS</name>
<organism evidence="5 6">
    <name type="scientific">Drosophila pseudoobscura pseudoobscura</name>
    <name type="common">Fruit fly</name>
    <dbReference type="NCBI Taxonomy" id="46245"/>
    <lineage>
        <taxon>Eukaryota</taxon>
        <taxon>Metazoa</taxon>
        <taxon>Ecdysozoa</taxon>
        <taxon>Arthropoda</taxon>
        <taxon>Hexapoda</taxon>
        <taxon>Insecta</taxon>
        <taxon>Pterygota</taxon>
        <taxon>Neoptera</taxon>
        <taxon>Endopterygota</taxon>
        <taxon>Diptera</taxon>
        <taxon>Brachycera</taxon>
        <taxon>Muscomorpha</taxon>
        <taxon>Ephydroidea</taxon>
        <taxon>Drosophilidae</taxon>
        <taxon>Drosophila</taxon>
        <taxon>Sophophora</taxon>
    </lineage>
</organism>
<dbReference type="CDD" id="cd00590">
    <property type="entry name" value="RRM_SF"/>
    <property type="match status" value="1"/>
</dbReference>
<evidence type="ECO:0000256" key="1">
    <source>
        <dbReference type="ARBA" id="ARBA00022884"/>
    </source>
</evidence>
<feature type="region of interest" description="Disordered" evidence="3">
    <location>
        <begin position="1"/>
        <end position="68"/>
    </location>
</feature>
<dbReference type="SMART" id="SM00360">
    <property type="entry name" value="RRM"/>
    <property type="match status" value="1"/>
</dbReference>
<feature type="region of interest" description="Disordered" evidence="3">
    <location>
        <begin position="337"/>
        <end position="365"/>
    </location>
</feature>
<evidence type="ECO:0000313" key="5">
    <source>
        <dbReference type="Proteomes" id="UP000001819"/>
    </source>
</evidence>